<sequence>MLLDWRDAHMISNPLVKKLKQNLNSHKSILKSLTANELKIVKEIEKRTTIANKNNISRTSAYLEFYLDHQEIDWAFLAHMVSRNAGWNMTDLKGTYLPFLLNEEEQEYFFLFLERCNWLIFQDAYPQLLLYAYCKKENKDYFHLLSHFGVSVFMEHNWRLYYTYKDASLLTVALIINEQHYIEERVIQNAHYKATIMESIDLKVQDWFQLNFILFPTPSRDLFGQSIQQFQLLKERIAIGKSLYSLLFHKDYFSQFLTYAKNTSHTGSRKDYWPDLFHEVNNPPSNHQFYPIIEGCSLVDLTKKIYSPVLVHAWKDIDHTPSKRGDWYKNTNILAYYRKQKKVQPSPVSDSYCQALNKMELAILTKQKFK</sequence>
<dbReference type="Proteomes" id="UP001595880">
    <property type="component" value="Unassembled WGS sequence"/>
</dbReference>
<reference evidence="2" key="1">
    <citation type="journal article" date="2019" name="Int. J. Syst. Evol. Microbiol.">
        <title>The Global Catalogue of Microorganisms (GCM) 10K type strain sequencing project: providing services to taxonomists for standard genome sequencing and annotation.</title>
        <authorList>
            <consortium name="The Broad Institute Genomics Platform"/>
            <consortium name="The Broad Institute Genome Sequencing Center for Infectious Disease"/>
            <person name="Wu L."/>
            <person name="Ma J."/>
        </authorList>
    </citation>
    <scope>NUCLEOTIDE SEQUENCE [LARGE SCALE GENOMIC DNA]</scope>
    <source>
        <strain evidence="2">KACC 14058</strain>
    </source>
</reference>
<keyword evidence="2" id="KW-1185">Reference proteome</keyword>
<evidence type="ECO:0000313" key="1">
    <source>
        <dbReference type="EMBL" id="MFC4388456.1"/>
    </source>
</evidence>
<gene>
    <name evidence="1" type="ORF">ACFOZ1_11660</name>
</gene>
<evidence type="ECO:0000313" key="2">
    <source>
        <dbReference type="Proteomes" id="UP001595880"/>
    </source>
</evidence>
<protein>
    <submittedName>
        <fullName evidence="1">DUF2515 family protein</fullName>
    </submittedName>
</protein>
<dbReference type="Pfam" id="PF10720">
    <property type="entry name" value="DUF2515"/>
    <property type="match status" value="1"/>
</dbReference>
<dbReference type="InterPro" id="IPR019658">
    <property type="entry name" value="DUF2515"/>
</dbReference>
<dbReference type="EMBL" id="JBHSDV010000003">
    <property type="protein sequence ID" value="MFC4388456.1"/>
    <property type="molecule type" value="Genomic_DNA"/>
</dbReference>
<accession>A0ABV8VXS9</accession>
<proteinExistence type="predicted"/>
<organism evidence="1 2">
    <name type="scientific">Gracilibacillus marinus</name>
    <dbReference type="NCBI Taxonomy" id="630535"/>
    <lineage>
        <taxon>Bacteria</taxon>
        <taxon>Bacillati</taxon>
        <taxon>Bacillota</taxon>
        <taxon>Bacilli</taxon>
        <taxon>Bacillales</taxon>
        <taxon>Bacillaceae</taxon>
        <taxon>Gracilibacillus</taxon>
    </lineage>
</organism>
<dbReference type="RefSeq" id="WP_390199477.1">
    <property type="nucleotide sequence ID" value="NZ_JBHSDV010000003.1"/>
</dbReference>
<name>A0ABV8VXS9_9BACI</name>
<comment type="caution">
    <text evidence="1">The sequence shown here is derived from an EMBL/GenBank/DDBJ whole genome shotgun (WGS) entry which is preliminary data.</text>
</comment>